<sequence length="145" mass="15380">MLTDRRIWLSLVSLLLFAPALSFGGDITGMYDCVGDNAGGGQYQGTVFISKSGDAYKLEWNIAGRKHQGIAILTDGVLASSWIIKQVGPGGIVVQGGVVVYKVEQNGRLSGKWVGHGGGKILTEVLTPQQRVVRNDRPVGTLAGK</sequence>
<dbReference type="EMBL" id="JAJKFT010000010">
    <property type="protein sequence ID" value="MCC9631669.1"/>
    <property type="molecule type" value="Genomic_DNA"/>
</dbReference>
<dbReference type="RefSeq" id="WP_230224062.1">
    <property type="nucleotide sequence ID" value="NZ_JAJKFT010000010.1"/>
</dbReference>
<evidence type="ECO:0000313" key="1">
    <source>
        <dbReference type="EMBL" id="MCC9631669.1"/>
    </source>
</evidence>
<gene>
    <name evidence="1" type="ORF">LOC68_25005</name>
</gene>
<evidence type="ECO:0000313" key="2">
    <source>
        <dbReference type="Proteomes" id="UP001139103"/>
    </source>
</evidence>
<reference evidence="1" key="1">
    <citation type="submission" date="2021-11" db="EMBL/GenBank/DDBJ databases">
        <title>Genome sequence.</title>
        <authorList>
            <person name="Sun Q."/>
        </authorList>
    </citation>
    <scope>NUCLEOTIDE SEQUENCE</scope>
    <source>
        <strain evidence="1">JC732</strain>
    </source>
</reference>
<name>A0A9X1MU69_9BACT</name>
<accession>A0A9X1MU69</accession>
<organism evidence="1 2">
    <name type="scientific">Blastopirellula sediminis</name>
    <dbReference type="NCBI Taxonomy" id="2894196"/>
    <lineage>
        <taxon>Bacteria</taxon>
        <taxon>Pseudomonadati</taxon>
        <taxon>Planctomycetota</taxon>
        <taxon>Planctomycetia</taxon>
        <taxon>Pirellulales</taxon>
        <taxon>Pirellulaceae</taxon>
        <taxon>Blastopirellula</taxon>
    </lineage>
</organism>
<comment type="caution">
    <text evidence="1">The sequence shown here is derived from an EMBL/GenBank/DDBJ whole genome shotgun (WGS) entry which is preliminary data.</text>
</comment>
<protein>
    <submittedName>
        <fullName evidence="1">Uncharacterized protein</fullName>
    </submittedName>
</protein>
<dbReference type="Proteomes" id="UP001139103">
    <property type="component" value="Unassembled WGS sequence"/>
</dbReference>
<dbReference type="AlphaFoldDB" id="A0A9X1MU69"/>
<proteinExistence type="predicted"/>
<keyword evidence="2" id="KW-1185">Reference proteome</keyword>